<proteinExistence type="predicted"/>
<organism evidence="1 2">
    <name type="scientific">Lactobacillus helsingborgensis</name>
    <dbReference type="NCBI Taxonomy" id="1218494"/>
    <lineage>
        <taxon>Bacteria</taxon>
        <taxon>Bacillati</taxon>
        <taxon>Bacillota</taxon>
        <taxon>Bacilli</taxon>
        <taxon>Lactobacillales</taxon>
        <taxon>Lactobacillaceae</taxon>
        <taxon>Lactobacillus</taxon>
    </lineage>
</organism>
<dbReference type="RefSeq" id="WP_179853390.1">
    <property type="nucleotide sequence ID" value="NZ_CP084389.1"/>
</dbReference>
<protein>
    <submittedName>
        <fullName evidence="1">Uncharacterized protein</fullName>
    </submittedName>
</protein>
<dbReference type="AlphaFoldDB" id="A0AA47B5H4"/>
<dbReference type="EMBL" id="CP084389">
    <property type="protein sequence ID" value="UZX30511.1"/>
    <property type="molecule type" value="Genomic_DNA"/>
</dbReference>
<gene>
    <name evidence="1" type="ORF">LDX53_06910</name>
</gene>
<sequence length="26" mass="2992">MNNKKYYDLGNDQFVKATSVSGNKRN</sequence>
<evidence type="ECO:0000313" key="2">
    <source>
        <dbReference type="Proteomes" id="UP001164557"/>
    </source>
</evidence>
<evidence type="ECO:0000313" key="1">
    <source>
        <dbReference type="EMBL" id="UZX30511.1"/>
    </source>
</evidence>
<name>A0AA47B5H4_9LACO</name>
<dbReference type="Proteomes" id="UP001164557">
    <property type="component" value="Chromosome"/>
</dbReference>
<reference evidence="1" key="1">
    <citation type="submission" date="2021-09" db="EMBL/GenBank/DDBJ databases">
        <title>Lactobacillus species from Apis mellifera, Switzerland.</title>
        <authorList>
            <person name="Pfister J."/>
            <person name="Brown A."/>
            <person name="Neumann P."/>
            <person name="Collaud A."/>
            <person name="Retschnig G."/>
            <person name="Perreten V."/>
        </authorList>
    </citation>
    <scope>NUCLEOTIDE SEQUENCE</scope>
    <source>
        <strain evidence="1">IBH002</strain>
    </source>
</reference>
<accession>A0AA47B5H4</accession>
<keyword evidence="2" id="KW-1185">Reference proteome</keyword>